<keyword evidence="4" id="KW-0472">Membrane</keyword>
<evidence type="ECO:0000256" key="3">
    <source>
        <dbReference type="ARBA" id="ARBA00022951"/>
    </source>
</evidence>
<dbReference type="GO" id="GO:0033018">
    <property type="term" value="C:sarcoplasmic reticulum lumen"/>
    <property type="evidence" value="ECO:0007669"/>
    <property type="project" value="UniProtKB-SubCell"/>
</dbReference>
<dbReference type="InterPro" id="IPR051943">
    <property type="entry name" value="TRAFAC_Dynamin-like_GTPase"/>
</dbReference>
<dbReference type="GO" id="GO:0005525">
    <property type="term" value="F:GTP binding"/>
    <property type="evidence" value="ECO:0007669"/>
    <property type="project" value="InterPro"/>
</dbReference>
<evidence type="ECO:0000313" key="9">
    <source>
        <dbReference type="EMBL" id="KAK2188583.1"/>
    </source>
</evidence>
<dbReference type="PANTHER" id="PTHR43681">
    <property type="entry name" value="TRANSMEMBRANE GTPASE FZO"/>
    <property type="match status" value="1"/>
</dbReference>
<dbReference type="Gene3D" id="3.40.50.300">
    <property type="entry name" value="P-loop containing nucleotide triphosphate hydrolases"/>
    <property type="match status" value="1"/>
</dbReference>
<reference evidence="9" key="1">
    <citation type="journal article" date="2023" name="Mol. Biol. Evol.">
        <title>Third-Generation Sequencing Reveals the Adaptive Role of the Epigenome in Three Deep-Sea Polychaetes.</title>
        <authorList>
            <person name="Perez M."/>
            <person name="Aroh O."/>
            <person name="Sun Y."/>
            <person name="Lan Y."/>
            <person name="Juniper S.K."/>
            <person name="Young C.R."/>
            <person name="Angers B."/>
            <person name="Qian P.Y."/>
        </authorList>
    </citation>
    <scope>NUCLEOTIDE SEQUENCE</scope>
    <source>
        <strain evidence="9">R07B-5</strain>
    </source>
</reference>
<dbReference type="FunFam" id="3.40.50.300:FF:000635">
    <property type="entry name" value="Sarcalumenin, putative"/>
    <property type="match status" value="1"/>
</dbReference>
<evidence type="ECO:0000256" key="1">
    <source>
        <dbReference type="ARBA" id="ARBA00004564"/>
    </source>
</evidence>
<evidence type="ECO:0000256" key="5">
    <source>
        <dbReference type="ARBA" id="ARBA00023180"/>
    </source>
</evidence>
<protein>
    <recommendedName>
        <fullName evidence="7">Sarcalumenin</fullName>
    </recommendedName>
</protein>
<keyword evidence="10" id="KW-1185">Reference proteome</keyword>
<dbReference type="SUPFAM" id="SSF52540">
    <property type="entry name" value="P-loop containing nucleoside triphosphate hydrolases"/>
    <property type="match status" value="1"/>
</dbReference>
<feature type="domain" description="Dynamin-type G" evidence="8">
    <location>
        <begin position="20"/>
        <end position="261"/>
    </location>
</feature>
<keyword evidence="2" id="KW-0732">Signal</keyword>
<name>A0AAD9UGG7_RIDPI</name>
<dbReference type="PROSITE" id="PS51718">
    <property type="entry name" value="G_DYNAMIN_2"/>
    <property type="match status" value="1"/>
</dbReference>
<comment type="subcellular location">
    <subcellularLocation>
        <location evidence="1">Sarcoplasmic reticulum lumen</location>
    </subcellularLocation>
    <subcellularLocation>
        <location evidence="6">Sarcoplasmic reticulum membrane</location>
        <topology evidence="6">Peripheral membrane protein</topology>
    </subcellularLocation>
</comment>
<dbReference type="Pfam" id="PF00350">
    <property type="entry name" value="Dynamin_N"/>
    <property type="match status" value="1"/>
</dbReference>
<dbReference type="Gene3D" id="1.10.268.20">
    <property type="match status" value="1"/>
</dbReference>
<dbReference type="PANTHER" id="PTHR43681:SF1">
    <property type="entry name" value="SARCALUMENIN"/>
    <property type="match status" value="1"/>
</dbReference>
<comment type="caution">
    <text evidence="9">The sequence shown here is derived from an EMBL/GenBank/DDBJ whole genome shotgun (WGS) entry which is preliminary data.</text>
</comment>
<dbReference type="Proteomes" id="UP001209878">
    <property type="component" value="Unassembled WGS sequence"/>
</dbReference>
<evidence type="ECO:0000313" key="10">
    <source>
        <dbReference type="Proteomes" id="UP001209878"/>
    </source>
</evidence>
<sequence>MEELYHYKDLNRHTVTDADILAKPLVLLTGPWSTGKSSMINYLAGVEDTHHLLYTGAEPTTSDFIVVKYGSSYKTVEGVVLVTDKSQGFSSLERFGQGFLERLQGVEMPYKLLQKVTFIDTPGIIENRKQQQRGYPFNEVTKWFVDRADLIFVVFDPTKLDVGTELESLFRQLKGRESQIRLILNKADTLNMQELMRVYGALFWNLAPLINVTEPPRVYTGSFWSKPFVRNGSGDLFIKEETSLLLDLHETIKNRVENKVAFLRKHATLVRIHALIVDKYLQVFSEQKSNFYNNDELLQKIVESPQRYHIFQSVRSESLVSKYDLPPVEEYMEFFSVHALNNFERLSTHCPYFGKCVMDELEESINDRLPRILDTFMQSSHCSSKDCTNKKP</sequence>
<dbReference type="GO" id="GO:0033017">
    <property type="term" value="C:sarcoplasmic reticulum membrane"/>
    <property type="evidence" value="ECO:0007669"/>
    <property type="project" value="UniProtKB-SubCell"/>
</dbReference>
<dbReference type="InterPro" id="IPR045063">
    <property type="entry name" value="Dynamin_N"/>
</dbReference>
<dbReference type="AlphaFoldDB" id="A0AAD9UGG7"/>
<gene>
    <name evidence="9" type="ORF">NP493_128g05091</name>
</gene>
<dbReference type="CDD" id="cd09913">
    <property type="entry name" value="EHD"/>
    <property type="match status" value="1"/>
</dbReference>
<keyword evidence="5" id="KW-0325">Glycoprotein</keyword>
<accession>A0AAD9UGG7</accession>
<keyword evidence="3" id="KW-0703">Sarcoplasmic reticulum</keyword>
<evidence type="ECO:0000256" key="2">
    <source>
        <dbReference type="ARBA" id="ARBA00022729"/>
    </source>
</evidence>
<dbReference type="InterPro" id="IPR030381">
    <property type="entry name" value="G_DYNAMIN_dom"/>
</dbReference>
<evidence type="ECO:0000256" key="6">
    <source>
        <dbReference type="ARBA" id="ARBA00060448"/>
    </source>
</evidence>
<dbReference type="EMBL" id="JAODUO010000128">
    <property type="protein sequence ID" value="KAK2188583.1"/>
    <property type="molecule type" value="Genomic_DNA"/>
</dbReference>
<proteinExistence type="predicted"/>
<evidence type="ECO:0000256" key="7">
    <source>
        <dbReference type="ARBA" id="ARBA00074933"/>
    </source>
</evidence>
<dbReference type="InterPro" id="IPR027417">
    <property type="entry name" value="P-loop_NTPase"/>
</dbReference>
<organism evidence="9 10">
    <name type="scientific">Ridgeia piscesae</name>
    <name type="common">Tubeworm</name>
    <dbReference type="NCBI Taxonomy" id="27915"/>
    <lineage>
        <taxon>Eukaryota</taxon>
        <taxon>Metazoa</taxon>
        <taxon>Spiralia</taxon>
        <taxon>Lophotrochozoa</taxon>
        <taxon>Annelida</taxon>
        <taxon>Polychaeta</taxon>
        <taxon>Sedentaria</taxon>
        <taxon>Canalipalpata</taxon>
        <taxon>Sabellida</taxon>
        <taxon>Siboglinidae</taxon>
        <taxon>Ridgeia</taxon>
    </lineage>
</organism>
<evidence type="ECO:0000259" key="8">
    <source>
        <dbReference type="PROSITE" id="PS51718"/>
    </source>
</evidence>
<evidence type="ECO:0000256" key="4">
    <source>
        <dbReference type="ARBA" id="ARBA00023136"/>
    </source>
</evidence>